<accession>A0A084SPE3</accession>
<dbReference type="Proteomes" id="UP000028547">
    <property type="component" value="Unassembled WGS sequence"/>
</dbReference>
<evidence type="ECO:0000256" key="1">
    <source>
        <dbReference type="ARBA" id="ARBA00022741"/>
    </source>
</evidence>
<evidence type="ECO:0000313" key="5">
    <source>
        <dbReference type="Proteomes" id="UP000028547"/>
    </source>
</evidence>
<evidence type="ECO:0000313" key="4">
    <source>
        <dbReference type="EMBL" id="KFA90328.1"/>
    </source>
</evidence>
<dbReference type="PANTHER" id="PTHR32071">
    <property type="entry name" value="TRANSCRIPTIONAL REGULATORY PROTEIN"/>
    <property type="match status" value="1"/>
</dbReference>
<dbReference type="SMART" id="SM00382">
    <property type="entry name" value="AAA"/>
    <property type="match status" value="1"/>
</dbReference>
<keyword evidence="2" id="KW-0067">ATP-binding</keyword>
<dbReference type="GO" id="GO:0005524">
    <property type="term" value="F:ATP binding"/>
    <property type="evidence" value="ECO:0007669"/>
    <property type="project" value="UniProtKB-KW"/>
</dbReference>
<dbReference type="InterPro" id="IPR002078">
    <property type="entry name" value="Sigma_54_int"/>
</dbReference>
<dbReference type="InterPro" id="IPR027417">
    <property type="entry name" value="P-loop_NTPase"/>
</dbReference>
<reference evidence="4 5" key="1">
    <citation type="submission" date="2014-07" db="EMBL/GenBank/DDBJ databases">
        <title>Draft Genome Sequence of Gephyronic Acid Producer, Cystobacter violaceus Strain Cb vi76.</title>
        <authorList>
            <person name="Stevens D.C."/>
            <person name="Young J."/>
            <person name="Carmichael R."/>
            <person name="Tan J."/>
            <person name="Taylor R.E."/>
        </authorList>
    </citation>
    <scope>NUCLEOTIDE SEQUENCE [LARGE SCALE GENOMIC DNA]</scope>
    <source>
        <strain evidence="4 5">Cb vi76</strain>
    </source>
</reference>
<gene>
    <name evidence="4" type="ORF">Q664_29395</name>
</gene>
<dbReference type="GO" id="GO:0006355">
    <property type="term" value="P:regulation of DNA-templated transcription"/>
    <property type="evidence" value="ECO:0007669"/>
    <property type="project" value="InterPro"/>
</dbReference>
<evidence type="ECO:0000256" key="2">
    <source>
        <dbReference type="ARBA" id="ARBA00022840"/>
    </source>
</evidence>
<comment type="caution">
    <text evidence="4">The sequence shown here is derived from an EMBL/GenBank/DDBJ whole genome shotgun (WGS) entry which is preliminary data.</text>
</comment>
<dbReference type="InterPro" id="IPR003593">
    <property type="entry name" value="AAA+_ATPase"/>
</dbReference>
<dbReference type="SUPFAM" id="SSF52540">
    <property type="entry name" value="P-loop containing nucleoside triphosphate hydrolases"/>
    <property type="match status" value="1"/>
</dbReference>
<organism evidence="4 5">
    <name type="scientific">Archangium violaceum Cb vi76</name>
    <dbReference type="NCBI Taxonomy" id="1406225"/>
    <lineage>
        <taxon>Bacteria</taxon>
        <taxon>Pseudomonadati</taxon>
        <taxon>Myxococcota</taxon>
        <taxon>Myxococcia</taxon>
        <taxon>Myxococcales</taxon>
        <taxon>Cystobacterineae</taxon>
        <taxon>Archangiaceae</taxon>
        <taxon>Archangium</taxon>
    </lineage>
</organism>
<feature type="domain" description="Sigma-54 factor interaction" evidence="3">
    <location>
        <begin position="212"/>
        <end position="446"/>
    </location>
</feature>
<keyword evidence="1" id="KW-0547">Nucleotide-binding</keyword>
<name>A0A084SPE3_9BACT</name>
<evidence type="ECO:0000259" key="3">
    <source>
        <dbReference type="PROSITE" id="PS50045"/>
    </source>
</evidence>
<dbReference type="CDD" id="cd00009">
    <property type="entry name" value="AAA"/>
    <property type="match status" value="1"/>
</dbReference>
<protein>
    <recommendedName>
        <fullName evidence="3">Sigma-54 factor interaction domain-containing protein</fullName>
    </recommendedName>
</protein>
<dbReference type="Gene3D" id="3.40.50.300">
    <property type="entry name" value="P-loop containing nucleotide triphosphate hydrolases"/>
    <property type="match status" value="1"/>
</dbReference>
<dbReference type="RefSeq" id="WP_043402826.1">
    <property type="nucleotide sequence ID" value="NZ_JPMI01000216.1"/>
</dbReference>
<dbReference type="AlphaFoldDB" id="A0A084SPE3"/>
<proteinExistence type="predicted"/>
<sequence>MSAGGPVLVSWVAQKNDPYERKDRSDEYLREPDGQPILGPTLALFCDDDSPFKGKIHEVVLLHREGSDEKIALERRALDETRQALLERRPGLRISLEPWRAEDPTDHKAIFEFLRGKVPELRQRFRDRELVIHATPGTPSMQTIWVLMAETGFIDQPFQLVKSYRKHERNGQPTVVPLQVGIESFYKVYMTSRPAEVTSDEGSIPWDLKQFRSEQFRKLFTEARRFAQLKVPVLILGERGTGKTKLASWIRLHSPYRSLEHDTRWPSVACGQYSPETMRAELFGYRKGAFTDAREDRDGLLAEADKDTLFLDEIGDISKDLQRLLIRALEEKQYLRLGDTRPKKSDFRLLTATNLPPTALRERLDADFLDRIGLLRLRLPPLREVPEELLWLWDATYQVATRRSGATPSQARLGASHHDQIIKTLRRHPLPGNLRDLFSVAYRLIAARCDAYEPLSPGDAMEYALEEFEAGSSPTEEAALLRDVAQAFALSQPLDPLLRPGTRLPTRKLNKELMAFVARELRRLSSVRGVPIGELCDVTDRTLRERKDPAGRKKSSDGAEG</sequence>
<dbReference type="Pfam" id="PF00158">
    <property type="entry name" value="Sigma54_activat"/>
    <property type="match status" value="1"/>
</dbReference>
<dbReference type="PROSITE" id="PS50045">
    <property type="entry name" value="SIGMA54_INTERACT_4"/>
    <property type="match status" value="1"/>
</dbReference>
<dbReference type="EMBL" id="JPMI01000216">
    <property type="protein sequence ID" value="KFA90328.1"/>
    <property type="molecule type" value="Genomic_DNA"/>
</dbReference>